<evidence type="ECO:0000313" key="3">
    <source>
        <dbReference type="Proteomes" id="UP000199695"/>
    </source>
</evidence>
<organism evidence="2 3">
    <name type="scientific">Lihuaxuella thermophila</name>
    <dbReference type="NCBI Taxonomy" id="1173111"/>
    <lineage>
        <taxon>Bacteria</taxon>
        <taxon>Bacillati</taxon>
        <taxon>Bacillota</taxon>
        <taxon>Bacilli</taxon>
        <taxon>Bacillales</taxon>
        <taxon>Thermoactinomycetaceae</taxon>
        <taxon>Lihuaxuella</taxon>
    </lineage>
</organism>
<protein>
    <submittedName>
        <fullName evidence="2">Uncharacterized protein</fullName>
    </submittedName>
</protein>
<evidence type="ECO:0000313" key="2">
    <source>
        <dbReference type="EMBL" id="SEN51257.1"/>
    </source>
</evidence>
<reference evidence="2 3" key="1">
    <citation type="submission" date="2016-10" db="EMBL/GenBank/DDBJ databases">
        <authorList>
            <person name="de Groot N.N."/>
        </authorList>
    </citation>
    <scope>NUCLEOTIDE SEQUENCE [LARGE SCALE GENOMIC DNA]</scope>
    <source>
        <strain evidence="2 3">DSM 46701</strain>
    </source>
</reference>
<dbReference type="AlphaFoldDB" id="A0A1H8H683"/>
<proteinExistence type="predicted"/>
<gene>
    <name evidence="2" type="ORF">SAMN05444955_11342</name>
</gene>
<accession>A0A1H8H683</accession>
<feature type="region of interest" description="Disordered" evidence="1">
    <location>
        <begin position="1"/>
        <end position="33"/>
    </location>
</feature>
<dbReference type="EMBL" id="FOCQ01000013">
    <property type="protein sequence ID" value="SEN51257.1"/>
    <property type="molecule type" value="Genomic_DNA"/>
</dbReference>
<name>A0A1H8H683_9BACL</name>
<keyword evidence="3" id="KW-1185">Reference proteome</keyword>
<dbReference type="Proteomes" id="UP000199695">
    <property type="component" value="Unassembled WGS sequence"/>
</dbReference>
<sequence>MILFIGEGQKGTIKEENNGQHQSRIHRPADYMR</sequence>
<evidence type="ECO:0000256" key="1">
    <source>
        <dbReference type="SAM" id="MobiDB-lite"/>
    </source>
</evidence>